<name>A0ABW2U416_9BACT</name>
<keyword evidence="1" id="KW-1133">Transmembrane helix</keyword>
<dbReference type="EMBL" id="JBHTEK010000001">
    <property type="protein sequence ID" value="MFC7667169.1"/>
    <property type="molecule type" value="Genomic_DNA"/>
</dbReference>
<dbReference type="Proteomes" id="UP001596513">
    <property type="component" value="Unassembled WGS sequence"/>
</dbReference>
<dbReference type="Gene3D" id="1.25.40.10">
    <property type="entry name" value="Tetratricopeptide repeat domain"/>
    <property type="match status" value="2"/>
</dbReference>
<keyword evidence="1" id="KW-0472">Membrane</keyword>
<keyword evidence="3" id="KW-1185">Reference proteome</keyword>
<keyword evidence="1" id="KW-0812">Transmembrane</keyword>
<protein>
    <recommendedName>
        <fullName evidence="4">Tetratricopeptide repeat protein</fullName>
    </recommendedName>
</protein>
<proteinExistence type="predicted"/>
<dbReference type="InterPro" id="IPR011990">
    <property type="entry name" value="TPR-like_helical_dom_sf"/>
</dbReference>
<dbReference type="SUPFAM" id="SSF48452">
    <property type="entry name" value="TPR-like"/>
    <property type="match status" value="1"/>
</dbReference>
<evidence type="ECO:0000256" key="1">
    <source>
        <dbReference type="SAM" id="Phobius"/>
    </source>
</evidence>
<sequence>MRTLDDTPYRRLRAGLVLWHRDTANAAALDSMKAAVAAFDRVERPIPWLLIDLVTLYNRQNAMEARRQYYDEKLAFYRLRGNIENIAACYLSRGRFTGGWATTTGPSTTACARPTLPSSSAGSCSSTSLLVTGAIYADWGNTEKAVEYLSQAQALPEFRQVQGQNRVFTFLALSKLYLQQHHYPAALQSADSALAARVPDAAERGMTQAHGMVQKAAVLLQMQQTEPAGRLLARAQQLTDSLRLPMADKPGELEIDATWARYYTAQRDYTRAEKHWRLAYEKATAAKLNRLRPRYLQQLSAFYDAQGKPAEAQRYSRAFIALADSFNAAQNTFHIAQYESERVEQAQNEQISDLRQAQAVQAVRLRLGNWLLFGALLAVVLVSALGAFIYRQLRINRRTLQQPAPDAVAGWCRPRRWPSWASSRRALPTSCKTRSTS</sequence>
<evidence type="ECO:0008006" key="4">
    <source>
        <dbReference type="Google" id="ProtNLM"/>
    </source>
</evidence>
<reference evidence="3" key="1">
    <citation type="journal article" date="2019" name="Int. J. Syst. Evol. Microbiol.">
        <title>The Global Catalogue of Microorganisms (GCM) 10K type strain sequencing project: providing services to taxonomists for standard genome sequencing and annotation.</title>
        <authorList>
            <consortium name="The Broad Institute Genomics Platform"/>
            <consortium name="The Broad Institute Genome Sequencing Center for Infectious Disease"/>
            <person name="Wu L."/>
            <person name="Ma J."/>
        </authorList>
    </citation>
    <scope>NUCLEOTIDE SEQUENCE [LARGE SCALE GENOMIC DNA]</scope>
    <source>
        <strain evidence="3">JCM 19635</strain>
    </source>
</reference>
<feature type="transmembrane region" description="Helical" evidence="1">
    <location>
        <begin position="370"/>
        <end position="390"/>
    </location>
</feature>
<comment type="caution">
    <text evidence="2">The sequence shown here is derived from an EMBL/GenBank/DDBJ whole genome shotgun (WGS) entry which is preliminary data.</text>
</comment>
<gene>
    <name evidence="2" type="ORF">ACFQT0_06875</name>
</gene>
<evidence type="ECO:0000313" key="2">
    <source>
        <dbReference type="EMBL" id="MFC7667169.1"/>
    </source>
</evidence>
<dbReference type="RefSeq" id="WP_380201484.1">
    <property type="nucleotide sequence ID" value="NZ_JBHTEK010000001.1"/>
</dbReference>
<organism evidence="2 3">
    <name type="scientific">Hymenobacter humi</name>
    <dbReference type="NCBI Taxonomy" id="1411620"/>
    <lineage>
        <taxon>Bacteria</taxon>
        <taxon>Pseudomonadati</taxon>
        <taxon>Bacteroidota</taxon>
        <taxon>Cytophagia</taxon>
        <taxon>Cytophagales</taxon>
        <taxon>Hymenobacteraceae</taxon>
        <taxon>Hymenobacter</taxon>
    </lineage>
</organism>
<evidence type="ECO:0000313" key="3">
    <source>
        <dbReference type="Proteomes" id="UP001596513"/>
    </source>
</evidence>
<accession>A0ABW2U416</accession>